<name>A0A815FYN7_9BILA</name>
<keyword evidence="5" id="KW-0770">Synapse</keyword>
<dbReference type="Proteomes" id="UP000663854">
    <property type="component" value="Unassembled WGS sequence"/>
</dbReference>
<evidence type="ECO:0000256" key="6">
    <source>
        <dbReference type="ARBA" id="ARBA00023065"/>
    </source>
</evidence>
<evidence type="ECO:0000256" key="2">
    <source>
        <dbReference type="ARBA" id="ARBA00022448"/>
    </source>
</evidence>
<dbReference type="Proteomes" id="UP000663870">
    <property type="component" value="Unassembled WGS sequence"/>
</dbReference>
<feature type="transmembrane region" description="Helical" evidence="14">
    <location>
        <begin position="770"/>
        <end position="788"/>
    </location>
</feature>
<evidence type="ECO:0000256" key="11">
    <source>
        <dbReference type="ARBA" id="ARBA00023286"/>
    </source>
</evidence>
<evidence type="ECO:0000256" key="5">
    <source>
        <dbReference type="ARBA" id="ARBA00023018"/>
    </source>
</evidence>
<feature type="domain" description="Ionotropic glutamate receptor C-terminal" evidence="15">
    <location>
        <begin position="405"/>
        <end position="750"/>
    </location>
</feature>
<keyword evidence="12" id="KW-0407">Ion channel</keyword>
<dbReference type="SUPFAM" id="SSF53822">
    <property type="entry name" value="Periplasmic binding protein-like I"/>
    <property type="match status" value="1"/>
</dbReference>
<evidence type="ECO:0000256" key="9">
    <source>
        <dbReference type="ARBA" id="ARBA00023180"/>
    </source>
</evidence>
<dbReference type="SUPFAM" id="SSF53850">
    <property type="entry name" value="Periplasmic binding protein-like II"/>
    <property type="match status" value="1"/>
</dbReference>
<evidence type="ECO:0000313" key="19">
    <source>
        <dbReference type="Proteomes" id="UP000663870"/>
    </source>
</evidence>
<keyword evidence="4 14" id="KW-1133">Transmembrane helix</keyword>
<keyword evidence="11" id="KW-1071">Ligand-gated ion channel</keyword>
<dbReference type="Pfam" id="PF10613">
    <property type="entry name" value="Lig_chan-Glu_bd"/>
    <property type="match status" value="1"/>
</dbReference>
<evidence type="ECO:0000256" key="13">
    <source>
        <dbReference type="ARBA" id="ARBA00034100"/>
    </source>
</evidence>
<reference evidence="16" key="1">
    <citation type="submission" date="2021-02" db="EMBL/GenBank/DDBJ databases">
        <authorList>
            <person name="Nowell W R."/>
        </authorList>
    </citation>
    <scope>NUCLEOTIDE SEQUENCE</scope>
</reference>
<keyword evidence="2" id="KW-0813">Transport</keyword>
<evidence type="ECO:0000256" key="4">
    <source>
        <dbReference type="ARBA" id="ARBA00022989"/>
    </source>
</evidence>
<evidence type="ECO:0000256" key="7">
    <source>
        <dbReference type="ARBA" id="ARBA00023136"/>
    </source>
</evidence>
<dbReference type="Pfam" id="PF00060">
    <property type="entry name" value="Lig_chan"/>
    <property type="match status" value="1"/>
</dbReference>
<dbReference type="SUPFAM" id="SSF81324">
    <property type="entry name" value="Voltage-gated potassium channels"/>
    <property type="match status" value="1"/>
</dbReference>
<evidence type="ECO:0000256" key="10">
    <source>
        <dbReference type="ARBA" id="ARBA00023257"/>
    </source>
</evidence>
<keyword evidence="3 14" id="KW-0812">Transmembrane</keyword>
<organism evidence="16 18">
    <name type="scientific">Rotaria sordida</name>
    <dbReference type="NCBI Taxonomy" id="392033"/>
    <lineage>
        <taxon>Eukaryota</taxon>
        <taxon>Metazoa</taxon>
        <taxon>Spiralia</taxon>
        <taxon>Gnathifera</taxon>
        <taxon>Rotifera</taxon>
        <taxon>Eurotatoria</taxon>
        <taxon>Bdelloidea</taxon>
        <taxon>Philodinida</taxon>
        <taxon>Philodinidae</taxon>
        <taxon>Rotaria</taxon>
    </lineage>
</organism>
<dbReference type="GO" id="GO:0004930">
    <property type="term" value="F:G protein-coupled receptor activity"/>
    <property type="evidence" value="ECO:0007669"/>
    <property type="project" value="InterPro"/>
</dbReference>
<accession>A0A815FYN7</accession>
<dbReference type="InterPro" id="IPR028082">
    <property type="entry name" value="Peripla_BP_I"/>
</dbReference>
<evidence type="ECO:0000256" key="14">
    <source>
        <dbReference type="SAM" id="Phobius"/>
    </source>
</evidence>
<feature type="transmembrane region" description="Helical" evidence="14">
    <location>
        <begin position="528"/>
        <end position="546"/>
    </location>
</feature>
<sequence length="800" mass="88570">MFKAAILLSQQYNITIDGKYIGWKVVQTAGNIMGGLSSTCREIPNSNIVGIVGPAYSREAEVIAAFGESINIPVISYSATNPDLSDRSTYPTFYRTVSSDSAAALAMVELFTRYNWTSCIIIYQNDAFGSGGAKIINEAFNDNSLAVSQMIIFDIISLSIRGDLQTILLTSASRIVIIWAIVDYTNLILQNALEADVLGPRFTWILSSSIVFSSFNVTSQEKLIGILTVEPVTGSVVNAPINDVLLNAAYAIWQQYESESFPEIAKVDYYALFAFDATWSFIQALQKYCSTISNNSPSCISIADSSFCFDRYFINGNEFINALSATVFLGVSGLVQFSVNVTDRKYGIYYVAKNVQYVTDGIEAIPVLVWSNSNSWKKYTDTSVILWPGNTLIPPTGYPSISNVKLKIGVFEVHPFTMTQNIIDNSGRNYTKRIGFIPDLIDLLVNKMEFIPQITVVPANSTYNSLVDAVANGVFDIVVADLTVTSARSERVSFSSSTFDNSLRVITRKRLAESTNLMAFLKPLSVKVWMVLLAATICTGFLICLYKRQDNEALQNRSIIGSIAMSIWYCFGNVVGYGVDFDVRTAAGRLITASLYMLSLVIIATYTANLASNLTALKTKDIVSGIDDIKNGKVSYSRVGIVINSSIEDYYLREISGGIRNFYPLMKEKDIYTSLLNNIIDVAVMDGGVLEYATSTIYCNLTIVGTGFDQSIFGIAMPKQWLYEEALDFNILSLRESGELDNLRKKWFQGSACSDSPDVSTSMGIESTSGLFIIFIILLILSLLLYIWEKRHYRKIIFVR</sequence>
<dbReference type="SMART" id="SM00079">
    <property type="entry name" value="PBPe"/>
    <property type="match status" value="1"/>
</dbReference>
<dbReference type="InterPro" id="IPR015683">
    <property type="entry name" value="Ionotropic_Glu_rcpt"/>
</dbReference>
<evidence type="ECO:0000259" key="15">
    <source>
        <dbReference type="SMART" id="SM00079"/>
    </source>
</evidence>
<keyword evidence="19" id="KW-1185">Reference proteome</keyword>
<keyword evidence="9" id="KW-0325">Glycoprotein</keyword>
<dbReference type="PRINTS" id="PR00248">
    <property type="entry name" value="GPCRMGR"/>
</dbReference>
<dbReference type="InterPro" id="IPR019594">
    <property type="entry name" value="Glu/Gly-bd"/>
</dbReference>
<dbReference type="GO" id="GO:0015276">
    <property type="term" value="F:ligand-gated monoatomic ion channel activity"/>
    <property type="evidence" value="ECO:0007669"/>
    <property type="project" value="InterPro"/>
</dbReference>
<keyword evidence="8" id="KW-0675">Receptor</keyword>
<dbReference type="PANTHER" id="PTHR18966">
    <property type="entry name" value="IONOTROPIC GLUTAMATE RECEPTOR"/>
    <property type="match status" value="1"/>
</dbReference>
<dbReference type="EMBL" id="CAJNOL010004638">
    <property type="protein sequence ID" value="CAF1592021.1"/>
    <property type="molecule type" value="Genomic_DNA"/>
</dbReference>
<dbReference type="AlphaFoldDB" id="A0A815FYN7"/>
<evidence type="ECO:0000256" key="12">
    <source>
        <dbReference type="ARBA" id="ARBA00023303"/>
    </source>
</evidence>
<comment type="caution">
    <text evidence="16">The sequence shown here is derived from an EMBL/GenBank/DDBJ whole genome shotgun (WGS) entry which is preliminary data.</text>
</comment>
<protein>
    <recommendedName>
        <fullName evidence="15">Ionotropic glutamate receptor C-terminal domain-containing protein</fullName>
    </recommendedName>
</protein>
<keyword evidence="10" id="KW-0628">Postsynaptic cell membrane</keyword>
<dbReference type="InterPro" id="IPR001828">
    <property type="entry name" value="ANF_lig-bd_rcpt"/>
</dbReference>
<evidence type="ECO:0000313" key="17">
    <source>
        <dbReference type="EMBL" id="CAF1592021.1"/>
    </source>
</evidence>
<proteinExistence type="predicted"/>
<evidence type="ECO:0000256" key="8">
    <source>
        <dbReference type="ARBA" id="ARBA00023170"/>
    </source>
</evidence>
<feature type="transmembrane region" description="Helical" evidence="14">
    <location>
        <begin position="558"/>
        <end position="579"/>
    </location>
</feature>
<dbReference type="GO" id="GO:0045211">
    <property type="term" value="C:postsynaptic membrane"/>
    <property type="evidence" value="ECO:0007669"/>
    <property type="project" value="UniProtKB-SubCell"/>
</dbReference>
<keyword evidence="6" id="KW-0406">Ion transport</keyword>
<dbReference type="Gene3D" id="3.40.190.10">
    <property type="entry name" value="Periplasmic binding protein-like II"/>
    <property type="match status" value="2"/>
</dbReference>
<comment type="subcellular location">
    <subcellularLocation>
        <location evidence="1">Membrane</location>
        <topology evidence="1">Multi-pass membrane protein</topology>
    </subcellularLocation>
    <subcellularLocation>
        <location evidence="13">Postsynaptic cell membrane</location>
    </subcellularLocation>
</comment>
<dbReference type="Gene3D" id="3.40.50.2300">
    <property type="match status" value="2"/>
</dbReference>
<evidence type="ECO:0000256" key="1">
    <source>
        <dbReference type="ARBA" id="ARBA00004141"/>
    </source>
</evidence>
<feature type="transmembrane region" description="Helical" evidence="14">
    <location>
        <begin position="591"/>
        <end position="611"/>
    </location>
</feature>
<dbReference type="EMBL" id="CAJNOH010003314">
    <property type="protein sequence ID" value="CAF1331730.1"/>
    <property type="molecule type" value="Genomic_DNA"/>
</dbReference>
<dbReference type="Pfam" id="PF01094">
    <property type="entry name" value="ANF_receptor"/>
    <property type="match status" value="1"/>
</dbReference>
<evidence type="ECO:0000256" key="3">
    <source>
        <dbReference type="ARBA" id="ARBA00022692"/>
    </source>
</evidence>
<dbReference type="InterPro" id="IPR000337">
    <property type="entry name" value="GPCR_3"/>
</dbReference>
<evidence type="ECO:0000313" key="18">
    <source>
        <dbReference type="Proteomes" id="UP000663854"/>
    </source>
</evidence>
<dbReference type="Gene3D" id="1.10.287.70">
    <property type="match status" value="1"/>
</dbReference>
<evidence type="ECO:0000313" key="16">
    <source>
        <dbReference type="EMBL" id="CAF1331730.1"/>
    </source>
</evidence>
<keyword evidence="7 14" id="KW-0472">Membrane</keyword>
<dbReference type="InterPro" id="IPR001320">
    <property type="entry name" value="Iontro_rcpt_C"/>
</dbReference>
<gene>
    <name evidence="17" type="ORF">JXQ802_LOCUS47341</name>
    <name evidence="16" type="ORF">PYM288_LOCUS31443</name>
</gene>